<accession>B9M0B0</accession>
<evidence type="ECO:0000256" key="8">
    <source>
        <dbReference type="ARBA" id="ARBA00022833"/>
    </source>
</evidence>
<comment type="catalytic activity">
    <reaction evidence="10 15">
        <text>2'-deoxycytidine + H2O + H(+) = 2'-deoxyuridine + NH4(+)</text>
        <dbReference type="Rhea" id="RHEA:13433"/>
        <dbReference type="ChEBI" id="CHEBI:15377"/>
        <dbReference type="ChEBI" id="CHEBI:15378"/>
        <dbReference type="ChEBI" id="CHEBI:15698"/>
        <dbReference type="ChEBI" id="CHEBI:16450"/>
        <dbReference type="ChEBI" id="CHEBI:28938"/>
        <dbReference type="EC" id="3.5.4.5"/>
    </reaction>
</comment>
<dbReference type="OrthoDB" id="9795347at2"/>
<reference evidence="17 18" key="1">
    <citation type="submission" date="2009-01" db="EMBL/GenBank/DDBJ databases">
        <title>Complete sequence of Geobacter sp. FRC-32.</title>
        <authorList>
            <consortium name="US DOE Joint Genome Institute"/>
            <person name="Lucas S."/>
            <person name="Copeland A."/>
            <person name="Lapidus A."/>
            <person name="Glavina del Rio T."/>
            <person name="Dalin E."/>
            <person name="Tice H."/>
            <person name="Bruce D."/>
            <person name="Goodwin L."/>
            <person name="Pitluck S."/>
            <person name="Saunders E."/>
            <person name="Brettin T."/>
            <person name="Detter J.C."/>
            <person name="Han C."/>
            <person name="Larimer F."/>
            <person name="Land M."/>
            <person name="Hauser L."/>
            <person name="Kyrpides N."/>
            <person name="Ovchinnikova G."/>
            <person name="Kostka J."/>
            <person name="Richardson P."/>
        </authorList>
    </citation>
    <scope>NUCLEOTIDE SEQUENCE [LARGE SCALE GENOMIC DNA]</scope>
    <source>
        <strain evidence="18">DSM 22248 / JCM 15807 / FRC-32</strain>
    </source>
</reference>
<dbReference type="InterPro" id="IPR006262">
    <property type="entry name" value="Cyt_deam_tetra"/>
</dbReference>
<dbReference type="CDD" id="cd01283">
    <property type="entry name" value="cytidine_deaminase"/>
    <property type="match status" value="1"/>
</dbReference>
<keyword evidence="8 14" id="KW-0862">Zinc</keyword>
<evidence type="ECO:0000256" key="14">
    <source>
        <dbReference type="PIRSR" id="PIRSR606262-3"/>
    </source>
</evidence>
<dbReference type="GO" id="GO:0072527">
    <property type="term" value="P:pyrimidine-containing compound metabolic process"/>
    <property type="evidence" value="ECO:0007669"/>
    <property type="project" value="UniProtKB-ARBA"/>
</dbReference>
<feature type="binding site" evidence="13">
    <location>
        <begin position="48"/>
        <end position="54"/>
    </location>
    <ligand>
        <name>substrate</name>
    </ligand>
</feature>
<dbReference type="SUPFAM" id="SSF53927">
    <property type="entry name" value="Cytidine deaminase-like"/>
    <property type="match status" value="1"/>
</dbReference>
<proteinExistence type="inferred from homology"/>
<evidence type="ECO:0000256" key="10">
    <source>
        <dbReference type="ARBA" id="ARBA00049252"/>
    </source>
</evidence>
<dbReference type="InterPro" id="IPR050202">
    <property type="entry name" value="Cyt/Deoxycyt_deaminase"/>
</dbReference>
<dbReference type="RefSeq" id="WP_012645676.1">
    <property type="nucleotide sequence ID" value="NC_011979.1"/>
</dbReference>
<comment type="catalytic activity">
    <reaction evidence="11 15">
        <text>cytidine + H2O + H(+) = uridine + NH4(+)</text>
        <dbReference type="Rhea" id="RHEA:16069"/>
        <dbReference type="ChEBI" id="CHEBI:15377"/>
        <dbReference type="ChEBI" id="CHEBI:15378"/>
        <dbReference type="ChEBI" id="CHEBI:16704"/>
        <dbReference type="ChEBI" id="CHEBI:17562"/>
        <dbReference type="ChEBI" id="CHEBI:28938"/>
        <dbReference type="EC" id="3.5.4.5"/>
    </reaction>
</comment>
<dbReference type="InterPro" id="IPR016193">
    <property type="entry name" value="Cytidine_deaminase-like"/>
</dbReference>
<keyword evidence="18" id="KW-1185">Reference proteome</keyword>
<dbReference type="Pfam" id="PF00383">
    <property type="entry name" value="dCMP_cyt_deam_1"/>
    <property type="match status" value="1"/>
</dbReference>
<dbReference type="EMBL" id="CP001390">
    <property type="protein sequence ID" value="ACM18947.1"/>
    <property type="molecule type" value="Genomic_DNA"/>
</dbReference>
<comment type="similarity">
    <text evidence="3 15">Belongs to the cytidine and deoxycytidylate deaminase family.</text>
</comment>
<feature type="active site" description="Proton donor" evidence="12">
    <location>
        <position position="61"/>
    </location>
</feature>
<evidence type="ECO:0000256" key="7">
    <source>
        <dbReference type="ARBA" id="ARBA00022801"/>
    </source>
</evidence>
<dbReference type="STRING" id="316067.Geob_0581"/>
<dbReference type="NCBIfam" id="NF004064">
    <property type="entry name" value="PRK05578.1"/>
    <property type="match status" value="1"/>
</dbReference>
<evidence type="ECO:0000256" key="3">
    <source>
        <dbReference type="ARBA" id="ARBA00006576"/>
    </source>
</evidence>
<dbReference type="Gene3D" id="3.40.140.10">
    <property type="entry name" value="Cytidine Deaminase, domain 2"/>
    <property type="match status" value="1"/>
</dbReference>
<keyword evidence="7 15" id="KW-0378">Hydrolase</keyword>
<evidence type="ECO:0000256" key="4">
    <source>
        <dbReference type="ARBA" id="ARBA00012783"/>
    </source>
</evidence>
<evidence type="ECO:0000256" key="11">
    <source>
        <dbReference type="ARBA" id="ARBA00049558"/>
    </source>
</evidence>
<comment type="function">
    <text evidence="2 15">This enzyme scavenges exogenous and endogenous cytidine and 2'-deoxycytidine for UMP synthesis.</text>
</comment>
<evidence type="ECO:0000256" key="13">
    <source>
        <dbReference type="PIRSR" id="PIRSR606262-2"/>
    </source>
</evidence>
<dbReference type="eggNOG" id="COG0295">
    <property type="taxonomic scope" value="Bacteria"/>
</dbReference>
<feature type="binding site" evidence="14">
    <location>
        <position position="93"/>
    </location>
    <ligand>
        <name>Zn(2+)</name>
        <dbReference type="ChEBI" id="CHEBI:29105"/>
        <note>catalytic</note>
    </ligand>
</feature>
<evidence type="ECO:0000256" key="6">
    <source>
        <dbReference type="ARBA" id="ARBA00022723"/>
    </source>
</evidence>
<evidence type="ECO:0000313" key="17">
    <source>
        <dbReference type="EMBL" id="ACM18947.1"/>
    </source>
</evidence>
<dbReference type="PANTHER" id="PTHR11644:SF2">
    <property type="entry name" value="CYTIDINE DEAMINASE"/>
    <property type="match status" value="1"/>
</dbReference>
<evidence type="ECO:0000256" key="9">
    <source>
        <dbReference type="ARBA" id="ARBA00032005"/>
    </source>
</evidence>
<dbReference type="NCBIfam" id="TIGR01354">
    <property type="entry name" value="cyt_deam_tetra"/>
    <property type="match status" value="1"/>
</dbReference>
<gene>
    <name evidence="17" type="primary">cdd</name>
    <name evidence="17" type="ordered locus">Geob_0581</name>
</gene>
<dbReference type="PANTHER" id="PTHR11644">
    <property type="entry name" value="CYTIDINE DEAMINASE"/>
    <property type="match status" value="1"/>
</dbReference>
<dbReference type="HOGENOM" id="CLU_097262_0_1_7"/>
<evidence type="ECO:0000313" key="18">
    <source>
        <dbReference type="Proteomes" id="UP000007721"/>
    </source>
</evidence>
<evidence type="ECO:0000256" key="1">
    <source>
        <dbReference type="ARBA" id="ARBA00001947"/>
    </source>
</evidence>
<evidence type="ECO:0000256" key="2">
    <source>
        <dbReference type="ARBA" id="ARBA00003949"/>
    </source>
</evidence>
<dbReference type="GO" id="GO:0004126">
    <property type="term" value="F:cytidine deaminase activity"/>
    <property type="evidence" value="ECO:0007669"/>
    <property type="project" value="UniProtKB-UniRule"/>
</dbReference>
<dbReference type="FunFam" id="3.40.140.10:FF:000008">
    <property type="entry name" value="Cytidine deaminase"/>
    <property type="match status" value="1"/>
</dbReference>
<sequence>MLNSSDTTYLSLLEKADSARENAYCAYSNFKVGAALLTKSGNIIFGSNVENASYGLTNCAERSAIFAAISRGIKPQEIDAIAISATGENFSPCGACRQVIFEMGSQIAVIFRFNGKVVIERISDLLPYSFTITINGQ</sequence>
<name>B9M0B0_GEODF</name>
<dbReference type="Proteomes" id="UP000007721">
    <property type="component" value="Chromosome"/>
</dbReference>
<dbReference type="InterPro" id="IPR002125">
    <property type="entry name" value="CMP_dCMP_dom"/>
</dbReference>
<dbReference type="InterPro" id="IPR016192">
    <property type="entry name" value="APOBEC/CMP_deaminase_Zn-bd"/>
</dbReference>
<protein>
    <recommendedName>
        <fullName evidence="5 15">Cytidine deaminase</fullName>
        <ecNumber evidence="4 15">3.5.4.5</ecNumber>
    </recommendedName>
    <alternativeName>
        <fullName evidence="9 15">Cytidine aminohydrolase</fullName>
    </alternativeName>
</protein>
<organism evidence="17 18">
    <name type="scientific">Geotalea daltonii (strain DSM 22248 / JCM 15807 / FRC-32)</name>
    <name type="common">Geobacter daltonii</name>
    <dbReference type="NCBI Taxonomy" id="316067"/>
    <lineage>
        <taxon>Bacteria</taxon>
        <taxon>Pseudomonadati</taxon>
        <taxon>Thermodesulfobacteriota</taxon>
        <taxon>Desulfuromonadia</taxon>
        <taxon>Geobacterales</taxon>
        <taxon>Geobacteraceae</taxon>
        <taxon>Geotalea</taxon>
    </lineage>
</organism>
<dbReference type="PROSITE" id="PS51747">
    <property type="entry name" value="CYT_DCMP_DEAMINASES_2"/>
    <property type="match status" value="1"/>
</dbReference>
<feature type="binding site" evidence="14">
    <location>
        <position position="96"/>
    </location>
    <ligand>
        <name>Zn(2+)</name>
        <dbReference type="ChEBI" id="CHEBI:29105"/>
        <note>catalytic</note>
    </ligand>
</feature>
<dbReference type="AlphaFoldDB" id="B9M0B0"/>
<evidence type="ECO:0000256" key="15">
    <source>
        <dbReference type="RuleBase" id="RU364006"/>
    </source>
</evidence>
<evidence type="ECO:0000256" key="12">
    <source>
        <dbReference type="PIRSR" id="PIRSR606262-1"/>
    </source>
</evidence>
<comment type="cofactor">
    <cofactor evidence="1 14 15">
        <name>Zn(2+)</name>
        <dbReference type="ChEBI" id="CHEBI:29105"/>
    </cofactor>
</comment>
<feature type="binding site" evidence="14">
    <location>
        <position position="59"/>
    </location>
    <ligand>
        <name>Zn(2+)</name>
        <dbReference type="ChEBI" id="CHEBI:29105"/>
        <note>catalytic</note>
    </ligand>
</feature>
<feature type="domain" description="CMP/dCMP-type deaminase" evidence="16">
    <location>
        <begin position="7"/>
        <end position="133"/>
    </location>
</feature>
<evidence type="ECO:0000256" key="5">
    <source>
        <dbReference type="ARBA" id="ARBA00018266"/>
    </source>
</evidence>
<dbReference type="KEGG" id="geo:Geob_0581"/>
<dbReference type="GO" id="GO:0005829">
    <property type="term" value="C:cytosol"/>
    <property type="evidence" value="ECO:0007669"/>
    <property type="project" value="TreeGrafter"/>
</dbReference>
<dbReference type="GO" id="GO:0055086">
    <property type="term" value="P:nucleobase-containing small molecule metabolic process"/>
    <property type="evidence" value="ECO:0007669"/>
    <property type="project" value="UniProtKB-ARBA"/>
</dbReference>
<dbReference type="GO" id="GO:0008270">
    <property type="term" value="F:zinc ion binding"/>
    <property type="evidence" value="ECO:0007669"/>
    <property type="project" value="UniProtKB-UniRule"/>
</dbReference>
<keyword evidence="6 14" id="KW-0479">Metal-binding</keyword>
<dbReference type="EC" id="3.5.4.5" evidence="4 15"/>
<evidence type="ECO:0000259" key="16">
    <source>
        <dbReference type="PROSITE" id="PS51747"/>
    </source>
</evidence>
<dbReference type="GO" id="GO:0042802">
    <property type="term" value="F:identical protein binding"/>
    <property type="evidence" value="ECO:0007669"/>
    <property type="project" value="UniProtKB-ARBA"/>
</dbReference>
<dbReference type="PROSITE" id="PS00903">
    <property type="entry name" value="CYT_DCMP_DEAMINASES_1"/>
    <property type="match status" value="1"/>
</dbReference>